<evidence type="ECO:0000256" key="3">
    <source>
        <dbReference type="SAM" id="Coils"/>
    </source>
</evidence>
<keyword evidence="1" id="KW-0040">ANK repeat</keyword>
<evidence type="ECO:0000313" key="5">
    <source>
        <dbReference type="EMBL" id="OQR86416.1"/>
    </source>
</evidence>
<dbReference type="AlphaFoldDB" id="A0A1V9YL57"/>
<proteinExistence type="predicted"/>
<dbReference type="SMART" id="SM00184">
    <property type="entry name" value="RING"/>
    <property type="match status" value="1"/>
</dbReference>
<dbReference type="PROSITE" id="PS50088">
    <property type="entry name" value="ANK_REPEAT"/>
    <property type="match status" value="1"/>
</dbReference>
<organism evidence="5 6">
    <name type="scientific">Thraustotheca clavata</name>
    <dbReference type="NCBI Taxonomy" id="74557"/>
    <lineage>
        <taxon>Eukaryota</taxon>
        <taxon>Sar</taxon>
        <taxon>Stramenopiles</taxon>
        <taxon>Oomycota</taxon>
        <taxon>Saprolegniomycetes</taxon>
        <taxon>Saprolegniales</taxon>
        <taxon>Achlyaceae</taxon>
        <taxon>Thraustotheca</taxon>
    </lineage>
</organism>
<comment type="caution">
    <text evidence="5">The sequence shown here is derived from an EMBL/GenBank/DDBJ whole genome shotgun (WGS) entry which is preliminary data.</text>
</comment>
<protein>
    <recommendedName>
        <fullName evidence="4">RING-type domain-containing protein</fullName>
    </recommendedName>
</protein>
<dbReference type="GO" id="GO:0008270">
    <property type="term" value="F:zinc ion binding"/>
    <property type="evidence" value="ECO:0007669"/>
    <property type="project" value="UniProtKB-KW"/>
</dbReference>
<dbReference type="EMBL" id="JNBS01003524">
    <property type="protein sequence ID" value="OQR86416.1"/>
    <property type="molecule type" value="Genomic_DNA"/>
</dbReference>
<dbReference type="PANTHER" id="PTHR14879">
    <property type="entry name" value="CASPASE REGULATOR, RING FINGER DOMAIN-CONTAINING"/>
    <property type="match status" value="1"/>
</dbReference>
<accession>A0A1V9YL57</accession>
<dbReference type="STRING" id="74557.A0A1V9YL57"/>
<evidence type="ECO:0000256" key="1">
    <source>
        <dbReference type="PROSITE-ProRule" id="PRU00023"/>
    </source>
</evidence>
<dbReference type="InterPro" id="IPR001841">
    <property type="entry name" value="Znf_RING"/>
</dbReference>
<feature type="repeat" description="ANK" evidence="1">
    <location>
        <begin position="1"/>
        <end position="33"/>
    </location>
</feature>
<dbReference type="Gene3D" id="1.25.40.20">
    <property type="entry name" value="Ankyrin repeat-containing domain"/>
    <property type="match status" value="1"/>
</dbReference>
<dbReference type="OrthoDB" id="9995210at2759"/>
<dbReference type="Gene3D" id="3.30.40.10">
    <property type="entry name" value="Zinc/RING finger domain, C3HC4 (zinc finger)"/>
    <property type="match status" value="1"/>
</dbReference>
<dbReference type="PROSITE" id="PS50297">
    <property type="entry name" value="ANK_REP_REGION"/>
    <property type="match status" value="1"/>
</dbReference>
<dbReference type="InterPro" id="IPR051728">
    <property type="entry name" value="RING-FYVE_E3_ubiquitin-ligase"/>
</dbReference>
<evidence type="ECO:0000313" key="6">
    <source>
        <dbReference type="Proteomes" id="UP000243217"/>
    </source>
</evidence>
<dbReference type="Pfam" id="PF00023">
    <property type="entry name" value="Ank"/>
    <property type="match status" value="1"/>
</dbReference>
<feature type="coiled-coil region" evidence="3">
    <location>
        <begin position="69"/>
        <end position="96"/>
    </location>
</feature>
<dbReference type="PROSITE" id="PS50089">
    <property type="entry name" value="ZF_RING_2"/>
    <property type="match status" value="1"/>
</dbReference>
<evidence type="ECO:0000259" key="4">
    <source>
        <dbReference type="PROSITE" id="PS50089"/>
    </source>
</evidence>
<keyword evidence="3" id="KW-0175">Coiled coil</keyword>
<dbReference type="SMART" id="SM00248">
    <property type="entry name" value="ANK"/>
    <property type="match status" value="1"/>
</dbReference>
<name>A0A1V9YL57_9STRA</name>
<dbReference type="PANTHER" id="PTHR14879:SF5">
    <property type="entry name" value="RING-TYPE DOMAIN-CONTAINING PROTEIN"/>
    <property type="match status" value="1"/>
</dbReference>
<dbReference type="InterPro" id="IPR002110">
    <property type="entry name" value="Ankyrin_rpt"/>
</dbReference>
<evidence type="ECO:0000256" key="2">
    <source>
        <dbReference type="PROSITE-ProRule" id="PRU00175"/>
    </source>
</evidence>
<feature type="domain" description="RING-type" evidence="4">
    <location>
        <begin position="99"/>
        <end position="132"/>
    </location>
</feature>
<sequence>YGITALHLAVAFDDLDMIALLLRAGANPNLRSVSASTPVDLASKKARGIIDIETLPHLHKILPQFLNQSQNREIDMTELQNKVAILQQRVQELEVSNICTICYEQTKDTVFNCGHETCTNCSKLLSNCPNCRKPITARIHRFV</sequence>
<keyword evidence="2" id="KW-0863">Zinc-finger</keyword>
<reference evidence="5 6" key="1">
    <citation type="journal article" date="2014" name="Genome Biol. Evol.">
        <title>The secreted proteins of Achlya hypogyna and Thraustotheca clavata identify the ancestral oomycete secretome and reveal gene acquisitions by horizontal gene transfer.</title>
        <authorList>
            <person name="Misner I."/>
            <person name="Blouin N."/>
            <person name="Leonard G."/>
            <person name="Richards T.A."/>
            <person name="Lane C.E."/>
        </authorList>
    </citation>
    <scope>NUCLEOTIDE SEQUENCE [LARGE SCALE GENOMIC DNA]</scope>
    <source>
        <strain evidence="5 6">ATCC 34112</strain>
    </source>
</reference>
<dbReference type="InterPro" id="IPR036770">
    <property type="entry name" value="Ankyrin_rpt-contain_sf"/>
</dbReference>
<dbReference type="CDD" id="cd16520">
    <property type="entry name" value="RING-HC_MIBs-like"/>
    <property type="match status" value="1"/>
</dbReference>
<dbReference type="SUPFAM" id="SSF57850">
    <property type="entry name" value="RING/U-box"/>
    <property type="match status" value="1"/>
</dbReference>
<feature type="non-terminal residue" evidence="5">
    <location>
        <position position="1"/>
    </location>
</feature>
<keyword evidence="2" id="KW-0479">Metal-binding</keyword>
<dbReference type="InterPro" id="IPR013083">
    <property type="entry name" value="Znf_RING/FYVE/PHD"/>
</dbReference>
<dbReference type="Proteomes" id="UP000243217">
    <property type="component" value="Unassembled WGS sequence"/>
</dbReference>
<dbReference type="Pfam" id="PF13920">
    <property type="entry name" value="zf-C3HC4_3"/>
    <property type="match status" value="1"/>
</dbReference>
<gene>
    <name evidence="5" type="ORF">THRCLA_22964</name>
</gene>
<keyword evidence="6" id="KW-1185">Reference proteome</keyword>
<keyword evidence="2" id="KW-0862">Zinc</keyword>
<dbReference type="SUPFAM" id="SSF48403">
    <property type="entry name" value="Ankyrin repeat"/>
    <property type="match status" value="1"/>
</dbReference>